<feature type="signal peptide" evidence="2">
    <location>
        <begin position="1"/>
        <end position="24"/>
    </location>
</feature>
<evidence type="ECO:0000313" key="3">
    <source>
        <dbReference type="EMBL" id="MBB5807050.1"/>
    </source>
</evidence>
<name>A0A7W9HRS2_9PSEU</name>
<keyword evidence="1" id="KW-0812">Transmembrane</keyword>
<keyword evidence="2" id="KW-0732">Signal</keyword>
<feature type="transmembrane region" description="Helical" evidence="1">
    <location>
        <begin position="48"/>
        <end position="66"/>
    </location>
</feature>
<keyword evidence="4" id="KW-1185">Reference proteome</keyword>
<protein>
    <recommendedName>
        <fullName evidence="5">MYXO-CTERM domain-containing protein</fullName>
    </recommendedName>
</protein>
<dbReference type="EMBL" id="JACHMO010000001">
    <property type="protein sequence ID" value="MBB5807050.1"/>
    <property type="molecule type" value="Genomic_DNA"/>
</dbReference>
<comment type="caution">
    <text evidence="3">The sequence shown here is derived from an EMBL/GenBank/DDBJ whole genome shotgun (WGS) entry which is preliminary data.</text>
</comment>
<accession>A0A7W9HRS2</accession>
<sequence>MKTAKALVVAAVLGTTLAGAPALADTSGTGASVGVVAAQEERHDDGGGGNYWGLLGLLGLLGLAGLGGRKQHAQPGTVTDRPVTDR</sequence>
<evidence type="ECO:0000313" key="4">
    <source>
        <dbReference type="Proteomes" id="UP000552097"/>
    </source>
</evidence>
<evidence type="ECO:0000256" key="1">
    <source>
        <dbReference type="SAM" id="Phobius"/>
    </source>
</evidence>
<keyword evidence="1" id="KW-0472">Membrane</keyword>
<dbReference type="Proteomes" id="UP000552097">
    <property type="component" value="Unassembled WGS sequence"/>
</dbReference>
<feature type="chain" id="PRO_5030964175" description="MYXO-CTERM domain-containing protein" evidence="2">
    <location>
        <begin position="25"/>
        <end position="86"/>
    </location>
</feature>
<evidence type="ECO:0000256" key="2">
    <source>
        <dbReference type="SAM" id="SignalP"/>
    </source>
</evidence>
<evidence type="ECO:0008006" key="5">
    <source>
        <dbReference type="Google" id="ProtNLM"/>
    </source>
</evidence>
<reference evidence="3 4" key="1">
    <citation type="submission" date="2020-08" db="EMBL/GenBank/DDBJ databases">
        <title>Sequencing the genomes of 1000 actinobacteria strains.</title>
        <authorList>
            <person name="Klenk H.-P."/>
        </authorList>
    </citation>
    <scope>NUCLEOTIDE SEQUENCE [LARGE SCALE GENOMIC DNA]</scope>
    <source>
        <strain evidence="3 4">DSM 45486</strain>
    </source>
</reference>
<dbReference type="RefSeq" id="WP_184927034.1">
    <property type="nucleotide sequence ID" value="NZ_JACHMO010000001.1"/>
</dbReference>
<keyword evidence="1" id="KW-1133">Transmembrane helix</keyword>
<proteinExistence type="predicted"/>
<dbReference type="AlphaFoldDB" id="A0A7W9HRS2"/>
<dbReference type="NCBIfam" id="NF041742">
    <property type="entry name" value="WGxxGxxG_fam"/>
    <property type="match status" value="1"/>
</dbReference>
<gene>
    <name evidence="3" type="ORF">F4560_006818</name>
</gene>
<organism evidence="3 4">
    <name type="scientific">Saccharothrix ecbatanensis</name>
    <dbReference type="NCBI Taxonomy" id="1105145"/>
    <lineage>
        <taxon>Bacteria</taxon>
        <taxon>Bacillati</taxon>
        <taxon>Actinomycetota</taxon>
        <taxon>Actinomycetes</taxon>
        <taxon>Pseudonocardiales</taxon>
        <taxon>Pseudonocardiaceae</taxon>
        <taxon>Saccharothrix</taxon>
    </lineage>
</organism>